<reference evidence="2 3" key="1">
    <citation type="submission" date="2018-08" db="EMBL/GenBank/DDBJ databases">
        <title>Complete genome sequence of JP2-74.</title>
        <authorList>
            <person name="Wu L."/>
        </authorList>
    </citation>
    <scope>NUCLEOTIDE SEQUENCE [LARGE SCALE GENOMIC DNA]</scope>
    <source>
        <strain evidence="2 3">JP2-74</strain>
    </source>
</reference>
<protein>
    <submittedName>
        <fullName evidence="2">Type VI secretion system protein TssA</fullName>
    </submittedName>
</protein>
<dbReference type="PANTHER" id="PTHR37951:SF1">
    <property type="entry name" value="TYPE VI SECRETION SYSTEM COMPONENT TSSA1"/>
    <property type="match status" value="1"/>
</dbReference>
<dbReference type="Pfam" id="PF06812">
    <property type="entry name" value="ImpA_N"/>
    <property type="match status" value="1"/>
</dbReference>
<name>A0AAD0RSN2_9NEIS</name>
<organism evidence="2 3">
    <name type="scientific">Chromobacterium rhizoryzae</name>
    <dbReference type="NCBI Taxonomy" id="1778675"/>
    <lineage>
        <taxon>Bacteria</taxon>
        <taxon>Pseudomonadati</taxon>
        <taxon>Pseudomonadota</taxon>
        <taxon>Betaproteobacteria</taxon>
        <taxon>Neisseriales</taxon>
        <taxon>Chromobacteriaceae</taxon>
        <taxon>Chromobacterium</taxon>
    </lineage>
</organism>
<dbReference type="NCBIfam" id="TIGR03363">
    <property type="entry name" value="VI_chp_8"/>
    <property type="match status" value="1"/>
</dbReference>
<gene>
    <name evidence="2" type="primary">tssA</name>
    <name evidence="2" type="ORF">D1345_14495</name>
</gene>
<dbReference type="InterPro" id="IPR017740">
    <property type="entry name" value="TssA-like"/>
</dbReference>
<evidence type="ECO:0000313" key="2">
    <source>
        <dbReference type="EMBL" id="AXT47324.1"/>
    </source>
</evidence>
<sequence>MSATVSLDALLQPIAADSPGGEPLRYAPEYDQLRELRREDDPSLPAGIWESDLKRADWPGVERVASALLAERSKDLMVAAWLGESWLHLLGLPGLEAALALSAQCCEQFWDSLHPLPQQGDLSFRTGPLEWLAKTYAATLAAQVPLLDAPPPQERQPLTLRQWQDLNRRLLAGGDEGKLEREQARHEQQKLNDWVRALPPAVLEDSRGALARSRQWLARLQAWCDERMGADAPSYAPLNQALEQAAQALQELAVLHPGPPPELENAAIQHAETAAPPAAAEAGNSAPPPVAAAPMFTQREPQGREDAYRQLRGIADYLARTEPHSPVPYLIYRAVEWGEKPLRELLAELIDSDAEARRLWSLLGVLP</sequence>
<dbReference type="Proteomes" id="UP000259465">
    <property type="component" value="Chromosome"/>
</dbReference>
<evidence type="ECO:0000313" key="3">
    <source>
        <dbReference type="Proteomes" id="UP000259465"/>
    </source>
</evidence>
<dbReference type="KEGG" id="crz:D1345_14495"/>
<dbReference type="RefSeq" id="WP_118268063.1">
    <property type="nucleotide sequence ID" value="NZ_CP031968.1"/>
</dbReference>
<dbReference type="EMBL" id="CP031968">
    <property type="protein sequence ID" value="AXT47324.1"/>
    <property type="molecule type" value="Genomic_DNA"/>
</dbReference>
<evidence type="ECO:0000259" key="1">
    <source>
        <dbReference type="Pfam" id="PF06812"/>
    </source>
</evidence>
<accession>A0AAD0RSN2</accession>
<dbReference type="AlphaFoldDB" id="A0AAD0RSN2"/>
<dbReference type="PANTHER" id="PTHR37951">
    <property type="entry name" value="CYTOPLASMIC PROTEIN-RELATED"/>
    <property type="match status" value="1"/>
</dbReference>
<dbReference type="InterPro" id="IPR010657">
    <property type="entry name" value="ImpA_N"/>
</dbReference>
<feature type="domain" description="ImpA N-terminal" evidence="1">
    <location>
        <begin position="11"/>
        <end position="133"/>
    </location>
</feature>
<keyword evidence="3" id="KW-1185">Reference proteome</keyword>
<proteinExistence type="predicted"/>